<sequence>MRYIRVMIALAALALMSFSQPAEVRSFGSWTVSCNDRMRCVAMETAVPAGKGSLTRASMRITRDGAGGRTTVEIWPDHPVAKPVTISMGRAVVYRGRVRGDVVRLIGEDAERAAHAATSGPDRSFVIRTHDGGYVGKVALSGLEEAMRYMDQVQGRSAIG</sequence>
<organism evidence="2 3">
    <name type="scientific">Stakelama flava</name>
    <dbReference type="NCBI Taxonomy" id="2860338"/>
    <lineage>
        <taxon>Bacteria</taxon>
        <taxon>Pseudomonadati</taxon>
        <taxon>Pseudomonadota</taxon>
        <taxon>Alphaproteobacteria</taxon>
        <taxon>Sphingomonadales</taxon>
        <taxon>Sphingomonadaceae</taxon>
        <taxon>Stakelama</taxon>
    </lineage>
</organism>
<proteinExistence type="predicted"/>
<reference evidence="2 3" key="1">
    <citation type="submission" date="2021-07" db="EMBL/GenBank/DDBJ databases">
        <title>Stakelama flava sp. nov., a novel endophytic bacterium isolated from branch of Kandelia candel.</title>
        <authorList>
            <person name="Tuo L."/>
        </authorList>
    </citation>
    <scope>NUCLEOTIDE SEQUENCE [LARGE SCALE GENOMIC DNA]</scope>
    <source>
        <strain evidence="2 3">CBK3Z-3</strain>
    </source>
</reference>
<gene>
    <name evidence="2" type="ORF">KY084_09205</name>
</gene>
<evidence type="ECO:0000313" key="2">
    <source>
        <dbReference type="EMBL" id="MBW4331048.1"/>
    </source>
</evidence>
<protein>
    <submittedName>
        <fullName evidence="2">DUF1176 domain-containing protein</fullName>
    </submittedName>
</protein>
<keyword evidence="3" id="KW-1185">Reference proteome</keyword>
<feature type="chain" id="PRO_5047016480" evidence="1">
    <location>
        <begin position="23"/>
        <end position="160"/>
    </location>
</feature>
<comment type="caution">
    <text evidence="2">The sequence shown here is derived from an EMBL/GenBank/DDBJ whole genome shotgun (WGS) entry which is preliminary data.</text>
</comment>
<name>A0ABS6XMM7_9SPHN</name>
<dbReference type="Proteomes" id="UP001197214">
    <property type="component" value="Unassembled WGS sequence"/>
</dbReference>
<accession>A0ABS6XMM7</accession>
<evidence type="ECO:0000256" key="1">
    <source>
        <dbReference type="SAM" id="SignalP"/>
    </source>
</evidence>
<keyword evidence="1" id="KW-0732">Signal</keyword>
<dbReference type="EMBL" id="JAHWZX010000007">
    <property type="protein sequence ID" value="MBW4331048.1"/>
    <property type="molecule type" value="Genomic_DNA"/>
</dbReference>
<feature type="signal peptide" evidence="1">
    <location>
        <begin position="1"/>
        <end position="22"/>
    </location>
</feature>
<dbReference type="RefSeq" id="WP_219238161.1">
    <property type="nucleotide sequence ID" value="NZ_JAHWZX010000007.1"/>
</dbReference>
<evidence type="ECO:0000313" key="3">
    <source>
        <dbReference type="Proteomes" id="UP001197214"/>
    </source>
</evidence>